<dbReference type="EMBL" id="LR822030">
    <property type="protein sequence ID" value="CAD0157599.1"/>
    <property type="molecule type" value="Genomic_DNA"/>
</dbReference>
<accession>A0AAU9H8Z8</accession>
<proteinExistence type="predicted"/>
<evidence type="ECO:0000313" key="2">
    <source>
        <dbReference type="Proteomes" id="UP000509120"/>
    </source>
</evidence>
<dbReference type="Proteomes" id="UP000509120">
    <property type="component" value="Chromosome"/>
</dbReference>
<evidence type="ECO:0000313" key="1">
    <source>
        <dbReference type="EMBL" id="CAD0157599.1"/>
    </source>
</evidence>
<gene>
    <name evidence="1" type="ORF">STHERMO_2049</name>
</gene>
<sequence>MNQEQKFFDIPKVVSFFHKGAKLILEKLLFVFFHTERYYITNSTVHG</sequence>
<organism evidence="1 2">
    <name type="scientific">Streptococcus thermophilus</name>
    <dbReference type="NCBI Taxonomy" id="1308"/>
    <lineage>
        <taxon>Bacteria</taxon>
        <taxon>Bacillati</taxon>
        <taxon>Bacillota</taxon>
        <taxon>Bacilli</taxon>
        <taxon>Lactobacillales</taxon>
        <taxon>Streptococcaceae</taxon>
        <taxon>Streptococcus</taxon>
    </lineage>
</organism>
<dbReference type="AlphaFoldDB" id="A0AAU9H8Z8"/>
<name>A0AAU9H8Z8_STRTR</name>
<reference evidence="1 2" key="1">
    <citation type="submission" date="2020-06" db="EMBL/GenBank/DDBJ databases">
        <authorList>
            <person name="Chuat V."/>
        </authorList>
    </citation>
    <scope>NUCLEOTIDE SEQUENCE [LARGE SCALE GENOMIC DNA]</scope>
    <source>
        <strain evidence="1">STH_CIRM_1046</strain>
    </source>
</reference>
<protein>
    <submittedName>
        <fullName evidence="1">Uncharacterized protein</fullName>
    </submittedName>
</protein>